<dbReference type="Gene3D" id="1.10.3880.10">
    <property type="entry name" value="Fe(II) trafficking protein YggX"/>
    <property type="match status" value="1"/>
</dbReference>
<keyword evidence="1" id="KW-0408">Iron</keyword>
<dbReference type="EMBL" id="AWXV01000001">
    <property type="protein sequence ID" value="KIE64284.1"/>
    <property type="molecule type" value="Genomic_DNA"/>
</dbReference>
<dbReference type="GO" id="GO:0005829">
    <property type="term" value="C:cytosol"/>
    <property type="evidence" value="ECO:0007669"/>
    <property type="project" value="TreeGrafter"/>
</dbReference>
<dbReference type="SUPFAM" id="SSF111148">
    <property type="entry name" value="YggX-like"/>
    <property type="match status" value="1"/>
</dbReference>
<evidence type="ECO:0000313" key="3">
    <source>
        <dbReference type="Proteomes" id="UP000054529"/>
    </source>
</evidence>
<gene>
    <name evidence="2" type="ORF">P689_1238</name>
</gene>
<dbReference type="AlphaFoldDB" id="A0A0C1V7B5"/>
<evidence type="ECO:0000313" key="2">
    <source>
        <dbReference type="EMBL" id="KIE64284.1"/>
    </source>
</evidence>
<name>A0A0C1V7B5_9ENTR</name>
<organism evidence="2 3">
    <name type="scientific">Candidatus Riesia pediculischaeffi PTSU</name>
    <dbReference type="NCBI Taxonomy" id="1401651"/>
    <lineage>
        <taxon>Bacteria</taxon>
        <taxon>Pseudomonadati</taxon>
        <taxon>Pseudomonadota</taxon>
        <taxon>Gammaproteobacteria</taxon>
        <taxon>Enterobacterales</taxon>
        <taxon>Enterobacteriaceae</taxon>
        <taxon>Candidatus Riesia</taxon>
    </lineage>
</organism>
<protein>
    <submittedName>
        <fullName evidence="2">Putative Fe(2+)-trafficking protein YggX</fullName>
    </submittedName>
</protein>
<dbReference type="GO" id="GO:0005506">
    <property type="term" value="F:iron ion binding"/>
    <property type="evidence" value="ECO:0007669"/>
    <property type="project" value="InterPro"/>
</dbReference>
<evidence type="ECO:0000256" key="1">
    <source>
        <dbReference type="ARBA" id="ARBA00023004"/>
    </source>
</evidence>
<dbReference type="InterPro" id="IPR007457">
    <property type="entry name" value="Fe_traffick_prot_YggX"/>
</dbReference>
<accession>A0A0C1V7B5</accession>
<comment type="caution">
    <text evidence="2">The sequence shown here is derived from an EMBL/GenBank/DDBJ whole genome shotgun (WGS) entry which is preliminary data.</text>
</comment>
<reference evidence="2 3" key="1">
    <citation type="journal article" date="2014" name="G3 (Bethesda)">
        <title>Genome sequence of Candidatus Riesia pediculischaeffi, endosymbiont of chimpanzee lice, and genomic comparison of recently acquired endosymbionts from human and chimpanzee lice.</title>
        <authorList>
            <person name="Boyd B.M."/>
            <person name="Allen J.M."/>
            <person name="de Crecy-Lagard V."/>
            <person name="Reed D.L."/>
        </authorList>
    </citation>
    <scope>NUCLEOTIDE SEQUENCE [LARGE SCALE GENOMIC DNA]</scope>
    <source>
        <strain evidence="2 3">PTSU</strain>
    </source>
</reference>
<dbReference type="PANTHER" id="PTHR36965">
    <property type="entry name" value="FE(2+)-TRAFFICKING PROTEIN-RELATED"/>
    <property type="match status" value="1"/>
</dbReference>
<dbReference type="PANTHER" id="PTHR36965:SF1">
    <property type="entry name" value="FE(2+)-TRAFFICKING PROTEIN-RELATED"/>
    <property type="match status" value="1"/>
</dbReference>
<dbReference type="OrthoDB" id="9804318at2"/>
<sequence>MSKIYCRFFKKKLTQLDSQPFPGKLGERVLREISKEAWNLWMVRQTNLINENRMDTSSIKDRMVIMQEMKNFLFSDQSGKLHIPF</sequence>
<dbReference type="NCBIfam" id="NF003817">
    <property type="entry name" value="PRK05408.1"/>
    <property type="match status" value="1"/>
</dbReference>
<dbReference type="RefSeq" id="WP_039719433.1">
    <property type="nucleotide sequence ID" value="NZ_AWXV01000001.1"/>
</dbReference>
<dbReference type="Proteomes" id="UP000054529">
    <property type="component" value="Unassembled WGS sequence"/>
</dbReference>
<dbReference type="HOGENOM" id="CLU_170994_0_0_6"/>
<dbReference type="GO" id="GO:0034599">
    <property type="term" value="P:cellular response to oxidative stress"/>
    <property type="evidence" value="ECO:0007669"/>
    <property type="project" value="TreeGrafter"/>
</dbReference>
<proteinExistence type="predicted"/>
<dbReference type="Pfam" id="PF04362">
    <property type="entry name" value="Iron_traffic"/>
    <property type="match status" value="1"/>
</dbReference>
<dbReference type="InterPro" id="IPR036766">
    <property type="entry name" value="Fe_traffick_prot_YggX_sf"/>
</dbReference>